<evidence type="ECO:0008006" key="3">
    <source>
        <dbReference type="Google" id="ProtNLM"/>
    </source>
</evidence>
<name>A0A3D3R4Z1_9PLAN</name>
<organism evidence="1 2">
    <name type="scientific">Gimesia maris</name>
    <dbReference type="NCBI Taxonomy" id="122"/>
    <lineage>
        <taxon>Bacteria</taxon>
        <taxon>Pseudomonadati</taxon>
        <taxon>Planctomycetota</taxon>
        <taxon>Planctomycetia</taxon>
        <taxon>Planctomycetales</taxon>
        <taxon>Planctomycetaceae</taxon>
        <taxon>Gimesia</taxon>
    </lineage>
</organism>
<sequence length="171" mass="19413">MNNDEASEQLQIAVQNQQHGPGKIAKLAQDGFDLNYSPLPQHPVFLAIAFHHFNIVNALIDHGLRFDHRDPQHHNASLIQRLRSQRDFFEGFVNSPDHKESRSIIKRRLQGTLQAIEKYNRLVAAGTIAPIEDPPEQTNAELADQLEEKLKDIPGMQEAMQALLNNLRNES</sequence>
<evidence type="ECO:0000313" key="2">
    <source>
        <dbReference type="Proteomes" id="UP000263642"/>
    </source>
</evidence>
<dbReference type="Proteomes" id="UP000263642">
    <property type="component" value="Unassembled WGS sequence"/>
</dbReference>
<accession>A0A3D3R4Z1</accession>
<dbReference type="AlphaFoldDB" id="A0A3D3R4Z1"/>
<dbReference type="EMBL" id="DQAY01000073">
    <property type="protein sequence ID" value="HCO23865.1"/>
    <property type="molecule type" value="Genomic_DNA"/>
</dbReference>
<proteinExistence type="predicted"/>
<protein>
    <recommendedName>
        <fullName evidence="3">Ankyrin repeats (3 copies)</fullName>
    </recommendedName>
</protein>
<reference evidence="1 2" key="1">
    <citation type="journal article" date="2018" name="Nat. Biotechnol.">
        <title>A standardized bacterial taxonomy based on genome phylogeny substantially revises the tree of life.</title>
        <authorList>
            <person name="Parks D.H."/>
            <person name="Chuvochina M."/>
            <person name="Waite D.W."/>
            <person name="Rinke C."/>
            <person name="Skarshewski A."/>
            <person name="Chaumeil P.A."/>
            <person name="Hugenholtz P."/>
        </authorList>
    </citation>
    <scope>NUCLEOTIDE SEQUENCE [LARGE SCALE GENOMIC DNA]</scope>
    <source>
        <strain evidence="1">UBA9375</strain>
    </source>
</reference>
<comment type="caution">
    <text evidence="1">The sequence shown here is derived from an EMBL/GenBank/DDBJ whole genome shotgun (WGS) entry which is preliminary data.</text>
</comment>
<evidence type="ECO:0000313" key="1">
    <source>
        <dbReference type="EMBL" id="HCO23865.1"/>
    </source>
</evidence>
<gene>
    <name evidence="1" type="ORF">DIT97_12735</name>
</gene>